<keyword evidence="9" id="KW-0547">Nucleotide-binding</keyword>
<evidence type="ECO:0000313" key="18">
    <source>
        <dbReference type="Proteomes" id="UP000293550"/>
    </source>
</evidence>
<dbReference type="InterPro" id="IPR006168">
    <property type="entry name" value="G3P_DH_NAD-dep"/>
</dbReference>
<feature type="binding site" evidence="9">
    <location>
        <position position="259"/>
    </location>
    <ligand>
        <name>NADPH</name>
        <dbReference type="ChEBI" id="CHEBI:57783"/>
    </ligand>
</feature>
<evidence type="ECO:0000256" key="3">
    <source>
        <dbReference type="ARBA" id="ARBA00022857"/>
    </source>
</evidence>
<evidence type="ECO:0000256" key="12">
    <source>
        <dbReference type="PIRSR" id="PIRSR000114-3"/>
    </source>
</evidence>
<keyword evidence="8 9" id="KW-1208">Phospholipid metabolism</keyword>
<dbReference type="GO" id="GO:0005829">
    <property type="term" value="C:cytosol"/>
    <property type="evidence" value="ECO:0007669"/>
    <property type="project" value="TreeGrafter"/>
</dbReference>
<feature type="binding site" evidence="9">
    <location>
        <position position="195"/>
    </location>
    <ligand>
        <name>sn-glycerol 3-phosphate</name>
        <dbReference type="ChEBI" id="CHEBI:57597"/>
    </ligand>
</feature>
<dbReference type="PROSITE" id="PS00957">
    <property type="entry name" value="NAD_G3PDH"/>
    <property type="match status" value="1"/>
</dbReference>
<feature type="binding site" evidence="9">
    <location>
        <position position="283"/>
    </location>
    <ligand>
        <name>NADPH</name>
        <dbReference type="ChEBI" id="CHEBI:57783"/>
    </ligand>
</feature>
<dbReference type="GO" id="GO:0141153">
    <property type="term" value="F:glycerol-3-phosphate dehydrogenase (NADP+) activity"/>
    <property type="evidence" value="ECO:0007669"/>
    <property type="project" value="RHEA"/>
</dbReference>
<keyword evidence="5 9" id="KW-0520">NAD</keyword>
<dbReference type="UniPathway" id="UPA00940"/>
<dbReference type="InterPro" id="IPR008927">
    <property type="entry name" value="6-PGluconate_DH-like_C_sf"/>
</dbReference>
<name>A0A4Q7DJQ4_9PROT</name>
<dbReference type="SUPFAM" id="SSF51735">
    <property type="entry name" value="NAD(P)-binding Rossmann-fold domains"/>
    <property type="match status" value="1"/>
</dbReference>
<feature type="binding site" evidence="12">
    <location>
        <begin position="11"/>
        <end position="16"/>
    </location>
    <ligand>
        <name>NAD(+)</name>
        <dbReference type="ChEBI" id="CHEBI:57540"/>
    </ligand>
</feature>
<dbReference type="EC" id="1.1.1.94" evidence="9"/>
<accession>A0A4Q7DJQ4</accession>
<feature type="binding site" evidence="9">
    <location>
        <position position="108"/>
    </location>
    <ligand>
        <name>sn-glycerol 3-phosphate</name>
        <dbReference type="ChEBI" id="CHEBI:57597"/>
    </ligand>
</feature>
<keyword evidence="2 9" id="KW-0444">Lipid biosynthesis</keyword>
<comment type="caution">
    <text evidence="9">Lacks conserved residue(s) required for the propagation of feature annotation.</text>
</comment>
<feature type="binding site" evidence="9">
    <location>
        <position position="108"/>
    </location>
    <ligand>
        <name>NADPH</name>
        <dbReference type="ChEBI" id="CHEBI:57783"/>
    </ligand>
</feature>
<reference evidence="17 18" key="1">
    <citation type="submission" date="2018-10" db="EMBL/GenBank/DDBJ databases">
        <title>An updated phylogeny of the Alphaproteobacteria reveals that the parasitic Rickettsiales and Holosporales have independent origins.</title>
        <authorList>
            <person name="Munoz-Gomez S.A."/>
            <person name="Hess S."/>
            <person name="Burger G."/>
            <person name="Lang B.F."/>
            <person name="Susko E."/>
            <person name="Slamovits C.H."/>
            <person name="Roger A.J."/>
        </authorList>
    </citation>
    <scope>NUCLEOTIDE SEQUENCE [LARGE SCALE GENOMIC DNA]</scope>
    <source>
        <strain evidence="17">HOLO01</strain>
    </source>
</reference>
<dbReference type="GO" id="GO:0141152">
    <property type="term" value="F:glycerol-3-phosphate dehydrogenase (NAD+) activity"/>
    <property type="evidence" value="ECO:0007669"/>
    <property type="project" value="RHEA"/>
</dbReference>
<evidence type="ECO:0000256" key="9">
    <source>
        <dbReference type="HAMAP-Rule" id="MF_00394"/>
    </source>
</evidence>
<gene>
    <name evidence="9" type="primary">gpsA</name>
    <name evidence="17" type="ORF">EQU50_02635</name>
</gene>
<dbReference type="InterPro" id="IPR006109">
    <property type="entry name" value="G3P_DH_NAD-dep_C"/>
</dbReference>
<comment type="catalytic activity">
    <reaction evidence="9 14">
        <text>sn-glycerol 3-phosphate + NADP(+) = dihydroxyacetone phosphate + NADPH + H(+)</text>
        <dbReference type="Rhea" id="RHEA:11096"/>
        <dbReference type="ChEBI" id="CHEBI:15378"/>
        <dbReference type="ChEBI" id="CHEBI:57597"/>
        <dbReference type="ChEBI" id="CHEBI:57642"/>
        <dbReference type="ChEBI" id="CHEBI:57783"/>
        <dbReference type="ChEBI" id="CHEBI:58349"/>
        <dbReference type="EC" id="1.1.1.94"/>
    </reaction>
</comment>
<dbReference type="InterPro" id="IPR011128">
    <property type="entry name" value="G3P_DH_NAD-dep_N"/>
</dbReference>
<dbReference type="RefSeq" id="WP_130153601.1">
    <property type="nucleotide sequence ID" value="NZ_SCFB01000004.1"/>
</dbReference>
<keyword evidence="9" id="KW-0963">Cytoplasm</keyword>
<dbReference type="HAMAP" id="MF_00394">
    <property type="entry name" value="NAD_Glyc3P_dehydrog"/>
    <property type="match status" value="1"/>
</dbReference>
<dbReference type="PIRSF" id="PIRSF000114">
    <property type="entry name" value="Glycerol-3-P_dh"/>
    <property type="match status" value="1"/>
</dbReference>
<dbReference type="NCBIfam" id="NF000942">
    <property type="entry name" value="PRK00094.1-4"/>
    <property type="match status" value="1"/>
</dbReference>
<evidence type="ECO:0000256" key="5">
    <source>
        <dbReference type="ARBA" id="ARBA00023027"/>
    </source>
</evidence>
<dbReference type="GO" id="GO:0008654">
    <property type="term" value="P:phospholipid biosynthetic process"/>
    <property type="evidence" value="ECO:0007669"/>
    <property type="project" value="UniProtKB-KW"/>
</dbReference>
<evidence type="ECO:0000256" key="13">
    <source>
        <dbReference type="RuleBase" id="RU000437"/>
    </source>
</evidence>
<feature type="binding site" evidence="9">
    <location>
        <position position="285"/>
    </location>
    <ligand>
        <name>NADPH</name>
        <dbReference type="ChEBI" id="CHEBI:57783"/>
    </ligand>
</feature>
<dbReference type="PRINTS" id="PR00077">
    <property type="entry name" value="GPDHDRGNASE"/>
</dbReference>
<dbReference type="Gene3D" id="1.10.1040.10">
    <property type="entry name" value="N-(1-d-carboxylethyl)-l-norvaline Dehydrogenase, domain 2"/>
    <property type="match status" value="1"/>
</dbReference>
<feature type="binding site" evidence="9">
    <location>
        <position position="15"/>
    </location>
    <ligand>
        <name>NADPH</name>
        <dbReference type="ChEBI" id="CHEBI:57783"/>
    </ligand>
</feature>
<keyword evidence="7 9" id="KW-0594">Phospholipid biosynthesis</keyword>
<comment type="catalytic activity">
    <reaction evidence="9">
        <text>sn-glycerol 3-phosphate + NAD(+) = dihydroxyacetone phosphate + NADH + H(+)</text>
        <dbReference type="Rhea" id="RHEA:11092"/>
        <dbReference type="ChEBI" id="CHEBI:15378"/>
        <dbReference type="ChEBI" id="CHEBI:57540"/>
        <dbReference type="ChEBI" id="CHEBI:57597"/>
        <dbReference type="ChEBI" id="CHEBI:57642"/>
        <dbReference type="ChEBI" id="CHEBI:57945"/>
        <dbReference type="EC" id="1.1.1.94"/>
    </reaction>
</comment>
<keyword evidence="4 9" id="KW-0560">Oxidoreductase</keyword>
<feature type="binding site" evidence="9">
    <location>
        <position position="260"/>
    </location>
    <ligand>
        <name>sn-glycerol 3-phosphate</name>
        <dbReference type="ChEBI" id="CHEBI:57597"/>
    </ligand>
</feature>
<dbReference type="GO" id="GO:0046167">
    <property type="term" value="P:glycerol-3-phosphate biosynthetic process"/>
    <property type="evidence" value="ECO:0007669"/>
    <property type="project" value="UniProtKB-UniRule"/>
</dbReference>
<sequence length="333" mass="35403">MSNNKHVVIVGAGAWGTALAMAMARGRHHVTLVPQSEAHAHELINHRVNKTYFPDITLDPKIQVDGDYNILKTADVILWVIPTQYTHSLLSSIKSMIQDHVPFIICSKGIDCTQTPVTRDSLLSSIVSKIIENPVAFLSGPNFAIEVARGLPAAATLAAHSKDLAEYLAGLLSTPLFPLFFHDDMIGVQIAGALKNVIAIASGIISGRELGKNAGAALLSWGLQEMKTLGVAMGARSDTFFSLAGMGDLILTCSSTESRNTSLGVALGQGVPLKEILASRNSVCEGMHTAGAVHNLSKQYQLVMPICETVYQVVQENISVDAAVHILMGAGNS</sequence>
<feature type="binding site" evidence="9">
    <location>
        <position position="248"/>
    </location>
    <ligand>
        <name>sn-glycerol 3-phosphate</name>
        <dbReference type="ChEBI" id="CHEBI:57597"/>
    </ligand>
</feature>
<dbReference type="SUPFAM" id="SSF48179">
    <property type="entry name" value="6-phosphogluconate dehydrogenase C-terminal domain-like"/>
    <property type="match status" value="1"/>
</dbReference>
<evidence type="ECO:0000259" key="15">
    <source>
        <dbReference type="Pfam" id="PF01210"/>
    </source>
</evidence>
<dbReference type="Proteomes" id="UP000293550">
    <property type="component" value="Unassembled WGS sequence"/>
</dbReference>
<proteinExistence type="inferred from homology"/>
<protein>
    <recommendedName>
        <fullName evidence="9">Glycerol-3-phosphate dehydrogenase [NAD(P)+]</fullName>
        <ecNumber evidence="9">1.1.1.94</ecNumber>
    </recommendedName>
    <alternativeName>
        <fullName evidence="9">NAD(P)(+)-dependent glycerol-3-phosphate dehydrogenase</fullName>
    </alternativeName>
    <alternativeName>
        <fullName evidence="9">NAD(P)H-dependent dihydroxyacetone-phosphate reductase</fullName>
    </alternativeName>
</protein>
<evidence type="ECO:0000256" key="10">
    <source>
        <dbReference type="PIRSR" id="PIRSR000114-1"/>
    </source>
</evidence>
<evidence type="ECO:0000256" key="4">
    <source>
        <dbReference type="ARBA" id="ARBA00023002"/>
    </source>
</evidence>
<evidence type="ECO:0000259" key="16">
    <source>
        <dbReference type="Pfam" id="PF07479"/>
    </source>
</evidence>
<evidence type="ECO:0000256" key="7">
    <source>
        <dbReference type="ARBA" id="ARBA00023209"/>
    </source>
</evidence>
<feature type="binding site" evidence="11">
    <location>
        <begin position="259"/>
        <end position="260"/>
    </location>
    <ligand>
        <name>substrate</name>
    </ligand>
</feature>
<feature type="binding site" evidence="11">
    <location>
        <position position="108"/>
    </location>
    <ligand>
        <name>substrate</name>
    </ligand>
</feature>
<dbReference type="InterPro" id="IPR036291">
    <property type="entry name" value="NAD(P)-bd_dom_sf"/>
</dbReference>
<evidence type="ECO:0000256" key="8">
    <source>
        <dbReference type="ARBA" id="ARBA00023264"/>
    </source>
</evidence>
<evidence type="ECO:0000256" key="2">
    <source>
        <dbReference type="ARBA" id="ARBA00022516"/>
    </source>
</evidence>
<comment type="similarity">
    <text evidence="1 9 13">Belongs to the NAD-dependent glycerol-3-phosphate dehydrogenase family.</text>
</comment>
<dbReference type="NCBIfam" id="NF000940">
    <property type="entry name" value="PRK00094.1-2"/>
    <property type="match status" value="1"/>
</dbReference>
<keyword evidence="6 9" id="KW-0443">Lipid metabolism</keyword>
<dbReference type="EMBL" id="SCFB01000004">
    <property type="protein sequence ID" value="RZI46499.1"/>
    <property type="molecule type" value="Genomic_DNA"/>
</dbReference>
<feature type="domain" description="Glycerol-3-phosphate dehydrogenase NAD-dependent C-terminal" evidence="16">
    <location>
        <begin position="184"/>
        <end position="324"/>
    </location>
</feature>
<dbReference type="FunFam" id="1.10.1040.10:FF:000001">
    <property type="entry name" value="Glycerol-3-phosphate dehydrogenase [NAD(P)+]"/>
    <property type="match status" value="1"/>
</dbReference>
<evidence type="ECO:0000313" key="17">
    <source>
        <dbReference type="EMBL" id="RZI46499.1"/>
    </source>
</evidence>
<comment type="caution">
    <text evidence="17">The sequence shown here is derived from an EMBL/GenBank/DDBJ whole genome shotgun (WGS) entry which is preliminary data.</text>
</comment>
<feature type="binding site" evidence="9">
    <location>
        <position position="140"/>
    </location>
    <ligand>
        <name>sn-glycerol 3-phosphate</name>
        <dbReference type="ChEBI" id="CHEBI:57597"/>
    </ligand>
</feature>
<evidence type="ECO:0000256" key="6">
    <source>
        <dbReference type="ARBA" id="ARBA00023098"/>
    </source>
</evidence>
<feature type="domain" description="Glycerol-3-phosphate dehydrogenase NAD-dependent N-terminal" evidence="15">
    <location>
        <begin position="7"/>
        <end position="164"/>
    </location>
</feature>
<evidence type="ECO:0000256" key="1">
    <source>
        <dbReference type="ARBA" id="ARBA00011009"/>
    </source>
</evidence>
<feature type="binding site" evidence="9">
    <location>
        <position position="144"/>
    </location>
    <ligand>
        <name>NADPH</name>
        <dbReference type="ChEBI" id="CHEBI:57783"/>
    </ligand>
</feature>
<dbReference type="GO" id="GO:0006650">
    <property type="term" value="P:glycerophospholipid metabolic process"/>
    <property type="evidence" value="ECO:0007669"/>
    <property type="project" value="UniProtKB-UniRule"/>
</dbReference>
<feature type="active site" description="Proton acceptor" evidence="9 10">
    <location>
        <position position="195"/>
    </location>
</feature>
<dbReference type="GO" id="GO:0051287">
    <property type="term" value="F:NAD binding"/>
    <property type="evidence" value="ECO:0007669"/>
    <property type="project" value="InterPro"/>
</dbReference>
<comment type="subcellular location">
    <subcellularLocation>
        <location evidence="9">Cytoplasm</location>
    </subcellularLocation>
</comment>
<dbReference type="PANTHER" id="PTHR11728">
    <property type="entry name" value="GLYCEROL-3-PHOSPHATE DEHYDROGENASE"/>
    <property type="match status" value="1"/>
</dbReference>
<feature type="binding site" evidence="9">
    <location>
        <position position="259"/>
    </location>
    <ligand>
        <name>sn-glycerol 3-phosphate</name>
        <dbReference type="ChEBI" id="CHEBI:57597"/>
    </ligand>
</feature>
<feature type="binding site" evidence="12">
    <location>
        <position position="259"/>
    </location>
    <ligand>
        <name>NAD(+)</name>
        <dbReference type="ChEBI" id="CHEBI:57540"/>
    </ligand>
</feature>
<organism evidence="17 18">
    <name type="scientific">Candidatus Finniella inopinata</name>
    <dbReference type="NCBI Taxonomy" id="1696036"/>
    <lineage>
        <taxon>Bacteria</taxon>
        <taxon>Pseudomonadati</taxon>
        <taxon>Pseudomonadota</taxon>
        <taxon>Alphaproteobacteria</taxon>
        <taxon>Holosporales</taxon>
        <taxon>Candidatus Paracaedibacteraceae</taxon>
        <taxon>Candidatus Finniella</taxon>
    </lineage>
</organism>
<dbReference type="GO" id="GO:0005975">
    <property type="term" value="P:carbohydrate metabolic process"/>
    <property type="evidence" value="ECO:0007669"/>
    <property type="project" value="InterPro"/>
</dbReference>
<evidence type="ECO:0000256" key="14">
    <source>
        <dbReference type="RuleBase" id="RU000439"/>
    </source>
</evidence>
<dbReference type="Gene3D" id="3.40.50.720">
    <property type="entry name" value="NAD(P)-binding Rossmann-like Domain"/>
    <property type="match status" value="1"/>
</dbReference>
<feature type="binding site" evidence="9">
    <location>
        <position position="258"/>
    </location>
    <ligand>
        <name>sn-glycerol 3-phosphate</name>
        <dbReference type="ChEBI" id="CHEBI:57597"/>
    </ligand>
</feature>
<dbReference type="OrthoDB" id="9812273at2"/>
<dbReference type="PANTHER" id="PTHR11728:SF1">
    <property type="entry name" value="GLYCEROL-3-PHOSPHATE DEHYDROGENASE [NAD(+)] 2, CHLOROPLASTIC"/>
    <property type="match status" value="1"/>
</dbReference>
<keyword evidence="3 9" id="KW-0521">NADP</keyword>
<dbReference type="InterPro" id="IPR013328">
    <property type="entry name" value="6PGD_dom2"/>
</dbReference>
<dbReference type="Pfam" id="PF01210">
    <property type="entry name" value="NAD_Gly3P_dh_N"/>
    <property type="match status" value="1"/>
</dbReference>
<dbReference type="GO" id="GO:0046168">
    <property type="term" value="P:glycerol-3-phosphate catabolic process"/>
    <property type="evidence" value="ECO:0007669"/>
    <property type="project" value="InterPro"/>
</dbReference>
<dbReference type="AlphaFoldDB" id="A0A4Q7DJQ4"/>
<comment type="function">
    <text evidence="9">Catalyzes the reduction of the glycolytic intermediate dihydroxyacetone phosphate (DHAP) to sn-glycerol 3-phosphate (G3P), the key precursor for phospholipid synthesis.</text>
</comment>
<keyword evidence="18" id="KW-1185">Reference proteome</keyword>
<dbReference type="Pfam" id="PF07479">
    <property type="entry name" value="NAD_Gly3P_dh_C"/>
    <property type="match status" value="1"/>
</dbReference>
<evidence type="ECO:0000256" key="11">
    <source>
        <dbReference type="PIRSR" id="PIRSR000114-2"/>
    </source>
</evidence>
<feature type="binding site" evidence="9">
    <location>
        <position position="52"/>
    </location>
    <ligand>
        <name>NADPH</name>
        <dbReference type="ChEBI" id="CHEBI:57783"/>
    </ligand>
</feature>
<comment type="pathway">
    <text evidence="9">Membrane lipid metabolism; glycerophospholipid metabolism.</text>
</comment>
<feature type="binding site" evidence="12">
    <location>
        <position position="144"/>
    </location>
    <ligand>
        <name>NAD(+)</name>
        <dbReference type="ChEBI" id="CHEBI:57540"/>
    </ligand>
</feature>